<evidence type="ECO:0000256" key="1">
    <source>
        <dbReference type="SAM" id="SignalP"/>
    </source>
</evidence>
<protein>
    <recommendedName>
        <fullName evidence="4">Lipoprotein</fullName>
    </recommendedName>
</protein>
<dbReference type="HOGENOM" id="CLU_1712341_0_0_4"/>
<keyword evidence="3" id="KW-1185">Reference proteome</keyword>
<dbReference type="RefSeq" id="WP_005434939.1">
    <property type="nucleotide sequence ID" value="NZ_JH815515.1"/>
</dbReference>
<dbReference type="PATRIC" id="fig|742823.3.peg.1101"/>
<feature type="signal peptide" evidence="1">
    <location>
        <begin position="1"/>
        <end position="24"/>
    </location>
</feature>
<accession>K1JM90</accession>
<name>K1JM90_9BURK</name>
<keyword evidence="1" id="KW-0732">Signal</keyword>
<feature type="chain" id="PRO_5003846492" description="Lipoprotein" evidence="1">
    <location>
        <begin position="25"/>
        <end position="153"/>
    </location>
</feature>
<dbReference type="AlphaFoldDB" id="K1JM90"/>
<proteinExistence type="predicted"/>
<dbReference type="PROSITE" id="PS51257">
    <property type="entry name" value="PROKAR_LIPOPROTEIN"/>
    <property type="match status" value="1"/>
</dbReference>
<evidence type="ECO:0000313" key="3">
    <source>
        <dbReference type="Proteomes" id="UP000005835"/>
    </source>
</evidence>
<evidence type="ECO:0000313" key="2">
    <source>
        <dbReference type="EMBL" id="EKB31286.1"/>
    </source>
</evidence>
<gene>
    <name evidence="2" type="ORF">HMPREF9465_01111</name>
</gene>
<organism evidence="2 3">
    <name type="scientific">Sutterella wadsworthensis 2_1_59BFAA</name>
    <dbReference type="NCBI Taxonomy" id="742823"/>
    <lineage>
        <taxon>Bacteria</taxon>
        <taxon>Pseudomonadati</taxon>
        <taxon>Pseudomonadota</taxon>
        <taxon>Betaproteobacteria</taxon>
        <taxon>Burkholderiales</taxon>
        <taxon>Sutterellaceae</taxon>
        <taxon>Sutterella</taxon>
    </lineage>
</organism>
<reference evidence="2 3" key="1">
    <citation type="submission" date="2012-05" db="EMBL/GenBank/DDBJ databases">
        <title>The Genome Sequence of Sutterella wadsworthensis 2_1_59BFAA.</title>
        <authorList>
            <consortium name="The Broad Institute Genome Sequencing Platform"/>
            <person name="Earl A."/>
            <person name="Ward D."/>
            <person name="Feldgarden M."/>
            <person name="Gevers D."/>
            <person name="Daigneault M."/>
            <person name="Strauss J."/>
            <person name="Allen-Vercoe E."/>
            <person name="Walker B."/>
            <person name="Young S.K."/>
            <person name="Zeng Q."/>
            <person name="Gargeya S."/>
            <person name="Fitzgerald M."/>
            <person name="Haas B."/>
            <person name="Abouelleil A."/>
            <person name="Alvarado L."/>
            <person name="Arachchi H.M."/>
            <person name="Berlin A.M."/>
            <person name="Chapman S.B."/>
            <person name="Goldberg J."/>
            <person name="Griggs A."/>
            <person name="Gujja S."/>
            <person name="Hansen M."/>
            <person name="Howarth C."/>
            <person name="Imamovic A."/>
            <person name="Larimer J."/>
            <person name="McCowen C."/>
            <person name="Montmayeur A."/>
            <person name="Murphy C."/>
            <person name="Neiman D."/>
            <person name="Pearson M."/>
            <person name="Priest M."/>
            <person name="Roberts A."/>
            <person name="Saif S."/>
            <person name="Shea T."/>
            <person name="Sisk P."/>
            <person name="Sykes S."/>
            <person name="Wortman J."/>
            <person name="Nusbaum C."/>
            <person name="Birren B."/>
        </authorList>
    </citation>
    <scope>NUCLEOTIDE SEQUENCE [LARGE SCALE GENOMIC DNA]</scope>
    <source>
        <strain evidence="2 3">2_1_59BFAA</strain>
    </source>
</reference>
<evidence type="ECO:0008006" key="4">
    <source>
        <dbReference type="Google" id="ProtNLM"/>
    </source>
</evidence>
<dbReference type="Proteomes" id="UP000005835">
    <property type="component" value="Unassembled WGS sequence"/>
</dbReference>
<dbReference type="EMBL" id="ADMG01000029">
    <property type="protein sequence ID" value="EKB31286.1"/>
    <property type="molecule type" value="Genomic_DNA"/>
</dbReference>
<dbReference type="STRING" id="742823.HMPREF9465_01111"/>
<sequence>MFKKTIAMTGAAALLALGLTGCGATLGGGAQSEEVAASADNQLCVIPRTPTPQLLEAVSAGLKTAGYEVKVLPEDAKTDACDHCVLYGLMLNEKRDGVKAFVFQSFKNGQPELAANAPVENNQVNLQQVAQYAVEFAAALKKNAEAGGTPAAR</sequence>
<comment type="caution">
    <text evidence="2">The sequence shown here is derived from an EMBL/GenBank/DDBJ whole genome shotgun (WGS) entry which is preliminary data.</text>
</comment>